<keyword evidence="2" id="KW-0472">Membrane</keyword>
<protein>
    <recommendedName>
        <fullName evidence="3">TmcB/TmcC TPR repeats domain-containing protein</fullName>
    </recommendedName>
</protein>
<feature type="domain" description="TmcB/TmcC TPR repeats" evidence="3">
    <location>
        <begin position="112"/>
        <end position="218"/>
    </location>
</feature>
<keyword evidence="2" id="KW-1133">Transmembrane helix</keyword>
<feature type="compositionally biased region" description="Low complexity" evidence="1">
    <location>
        <begin position="745"/>
        <end position="755"/>
    </location>
</feature>
<feature type="compositionally biased region" description="Polar residues" evidence="1">
    <location>
        <begin position="982"/>
        <end position="993"/>
    </location>
</feature>
<name>A0A0L0DBP8_THETB</name>
<dbReference type="NCBIfam" id="TIGR00229">
    <property type="entry name" value="sensory_box"/>
    <property type="match status" value="1"/>
</dbReference>
<gene>
    <name evidence="4" type="ORF">AMSG_05708</name>
</gene>
<reference evidence="4 5" key="1">
    <citation type="submission" date="2010-05" db="EMBL/GenBank/DDBJ databases">
        <title>The Genome Sequence of Thecamonas trahens ATCC 50062.</title>
        <authorList>
            <consortium name="The Broad Institute Genome Sequencing Platform"/>
            <person name="Russ C."/>
            <person name="Cuomo C."/>
            <person name="Shea T."/>
            <person name="Young S.K."/>
            <person name="Zeng Q."/>
            <person name="Koehrsen M."/>
            <person name="Haas B."/>
            <person name="Borodovsky M."/>
            <person name="Guigo R."/>
            <person name="Alvarado L."/>
            <person name="Berlin A."/>
            <person name="Bochicchio J."/>
            <person name="Borenstein D."/>
            <person name="Chapman S."/>
            <person name="Chen Z."/>
            <person name="Freedman E."/>
            <person name="Gellesch M."/>
            <person name="Goldberg J."/>
            <person name="Griggs A."/>
            <person name="Gujja S."/>
            <person name="Heilman E."/>
            <person name="Heiman D."/>
            <person name="Hepburn T."/>
            <person name="Howarth C."/>
            <person name="Jen D."/>
            <person name="Larson L."/>
            <person name="Mehta T."/>
            <person name="Park D."/>
            <person name="Pearson M."/>
            <person name="Roberts A."/>
            <person name="Saif S."/>
            <person name="Shenoy N."/>
            <person name="Sisk P."/>
            <person name="Stolte C."/>
            <person name="Sykes S."/>
            <person name="Thomson T."/>
            <person name="Walk T."/>
            <person name="White J."/>
            <person name="Yandava C."/>
            <person name="Burger G."/>
            <person name="Gray M.W."/>
            <person name="Holland P.W.H."/>
            <person name="King N."/>
            <person name="Lang F.B.F."/>
            <person name="Roger A.J."/>
            <person name="Ruiz-Trillo I."/>
            <person name="Lander E."/>
            <person name="Nusbaum C."/>
        </authorList>
    </citation>
    <scope>NUCLEOTIDE SEQUENCE [LARGE SCALE GENOMIC DNA]</scope>
    <source>
        <strain evidence="4 5">ATCC 50062</strain>
    </source>
</reference>
<dbReference type="InterPro" id="IPR057352">
    <property type="entry name" value="TPR_TmcB/C"/>
</dbReference>
<dbReference type="Gene3D" id="1.25.40.10">
    <property type="entry name" value="Tetratricopeptide repeat domain"/>
    <property type="match status" value="1"/>
</dbReference>
<dbReference type="RefSeq" id="XP_013757754.1">
    <property type="nucleotide sequence ID" value="XM_013902300.1"/>
</dbReference>
<evidence type="ECO:0000259" key="3">
    <source>
        <dbReference type="Pfam" id="PF25474"/>
    </source>
</evidence>
<dbReference type="SUPFAM" id="SSF55785">
    <property type="entry name" value="PYP-like sensor domain (PAS domain)"/>
    <property type="match status" value="1"/>
</dbReference>
<accession>A0A0L0DBP8</accession>
<dbReference type="GeneID" id="25565054"/>
<feature type="transmembrane region" description="Helical" evidence="2">
    <location>
        <begin position="852"/>
        <end position="875"/>
    </location>
</feature>
<dbReference type="Gene3D" id="3.30.450.20">
    <property type="entry name" value="PAS domain"/>
    <property type="match status" value="1"/>
</dbReference>
<evidence type="ECO:0000256" key="2">
    <source>
        <dbReference type="SAM" id="Phobius"/>
    </source>
</evidence>
<dbReference type="Pfam" id="PF25474">
    <property type="entry name" value="TPR_TmcB"/>
    <property type="match status" value="1"/>
</dbReference>
<dbReference type="InterPro" id="IPR052994">
    <property type="entry name" value="Tiny_macrocysts_regulators"/>
</dbReference>
<feature type="region of interest" description="Disordered" evidence="1">
    <location>
        <begin position="674"/>
        <end position="764"/>
    </location>
</feature>
<proteinExistence type="predicted"/>
<organism evidence="4 5">
    <name type="scientific">Thecamonas trahens ATCC 50062</name>
    <dbReference type="NCBI Taxonomy" id="461836"/>
    <lineage>
        <taxon>Eukaryota</taxon>
        <taxon>Apusozoa</taxon>
        <taxon>Apusomonadida</taxon>
        <taxon>Apusomonadidae</taxon>
        <taxon>Thecamonas</taxon>
    </lineage>
</organism>
<evidence type="ECO:0000313" key="4">
    <source>
        <dbReference type="EMBL" id="KNC49655.1"/>
    </source>
</evidence>
<dbReference type="PANTHER" id="PTHR31600:SF2">
    <property type="entry name" value="GAMETE ENRICHED GENE 10 PROTEIN-RELATED"/>
    <property type="match status" value="1"/>
</dbReference>
<feature type="compositionally biased region" description="Low complexity" evidence="1">
    <location>
        <begin position="945"/>
        <end position="973"/>
    </location>
</feature>
<keyword evidence="2" id="KW-0812">Transmembrane</keyword>
<evidence type="ECO:0000256" key="1">
    <source>
        <dbReference type="SAM" id="MobiDB-lite"/>
    </source>
</evidence>
<feature type="compositionally biased region" description="Basic and acidic residues" evidence="1">
    <location>
        <begin position="674"/>
        <end position="683"/>
    </location>
</feature>
<feature type="region of interest" description="Disordered" evidence="1">
    <location>
        <begin position="778"/>
        <end position="799"/>
    </location>
</feature>
<dbReference type="InterPro" id="IPR035965">
    <property type="entry name" value="PAS-like_dom_sf"/>
</dbReference>
<keyword evidence="5" id="KW-1185">Reference proteome</keyword>
<dbReference type="InterPro" id="IPR011990">
    <property type="entry name" value="TPR-like_helical_dom_sf"/>
</dbReference>
<dbReference type="eggNOG" id="ENOG502S3MF">
    <property type="taxonomic scope" value="Eukaryota"/>
</dbReference>
<evidence type="ECO:0000313" key="5">
    <source>
        <dbReference type="Proteomes" id="UP000054408"/>
    </source>
</evidence>
<dbReference type="AlphaFoldDB" id="A0A0L0DBP8"/>
<dbReference type="Proteomes" id="UP000054408">
    <property type="component" value="Unassembled WGS sequence"/>
</dbReference>
<dbReference type="PANTHER" id="PTHR31600">
    <property type="entry name" value="TINY MACROCYSTS PROTEIN B-RELATED"/>
    <property type="match status" value="1"/>
</dbReference>
<dbReference type="InterPro" id="IPR000014">
    <property type="entry name" value="PAS"/>
</dbReference>
<dbReference type="OrthoDB" id="508837at2759"/>
<sequence>MHTIDEVGGRRFQAPRFWLVTDVELVARSHIQRGAPDAANAVFRAGFEQFPDSVYILLCYVRFLASVGNTAMAHAYLDQSLALPARADLRFVRYRKLREVEQAQLAHGLTVGAMDLISYVQFETKLRTARAHHKAAISALSNFWRTLLRSDRNFLARSAKLIARIDAAERSANDCYRELILKYPTAPGLLVSYAAFLDQVSNKPVLADRFLRRAKHVATINADDTGDGGVGPHATETEAEHREDGGVGVVNSAVDAIVTLGSMGQITSFNAQARKLYGYTSHAADKEIRGESFARALFAQPYSEWHEVILSSASSIPRVFLLDALATDGSTFPISFSIVRMSSHTGQAAASSAAYVAVIRPRAASDERIALYVSPAGSVTACSGRPEPMLSMNPRQLVSSPMHTLFPSDTRGMAALTSWLGTDSATSGSLDPHVRIIRHRNGRRLPCVISGSWLGGSGAAWIGMLVVEPIASYSIDILVSNGGKVIAVSDAIARALWGVSELELLGSDLSLALDIPPQVSPSALPSAISRATSLRADAILSSLELGPARTTSLANSWFRKPAEVAALHAAVANSRTGDSASPLPLLVESVPGAEAGRGICIVRSRPHPLSGTHVYMAAVAAPEGVGGNFRVMFLPLTAQANAVTISTPIPPPPPVIMSAPEPTLATSEPDLHFHTQENSESPRRRNGFSVRGSSPGAPPSRRARSTLDRPASVIRRRSVSRSRGDSADTNSSMVLPLEKVTDTELPCASPSSLPARSRRKSTAEGSLFSLSTASVGMYGGRSRRHRGGRGGEDDDETGSMLSVPEQRMVSAARARIAARRRVAQQADSDVSTSLRALRRSASDDITRLSRRMFGIIALVVVLCIAVFAMSEVLLIRAELRPERAREATIRLQKTVRVVSDIQSLYLLDRVEVVTETSPMPGASRTCTCARSTSWSRARWTTWATTRSSPLPSSRRSMPPSTSSWSTTTSCLTPAGSMIRPAGSTSSTRAIPRL</sequence>
<feature type="region of interest" description="Disordered" evidence="1">
    <location>
        <begin position="945"/>
        <end position="993"/>
    </location>
</feature>
<dbReference type="EMBL" id="GL349456">
    <property type="protein sequence ID" value="KNC49655.1"/>
    <property type="molecule type" value="Genomic_DNA"/>
</dbReference>